<sequence>MVLPRSEASKSEGETPLMTFGSSAITVLLIFLPMQLSLMDLRAAYTSGNSGVAVDATVMRTKKRAFFERDRVAAALTKPRLVVSELRQMVRQIYGTECVRFQRTVRNLGSRNPTLKLEQPTMSGQRE</sequence>
<evidence type="ECO:0000313" key="2">
    <source>
        <dbReference type="EMBL" id="KAA8550215.1"/>
    </source>
</evidence>
<dbReference type="AlphaFoldDB" id="A0A5J5C4G9"/>
<accession>A0A5J5C4G9</accession>
<keyword evidence="1" id="KW-1133">Transmembrane helix</keyword>
<feature type="transmembrane region" description="Helical" evidence="1">
    <location>
        <begin position="20"/>
        <end position="38"/>
    </location>
</feature>
<evidence type="ECO:0000256" key="1">
    <source>
        <dbReference type="SAM" id="Phobius"/>
    </source>
</evidence>
<organism evidence="2 3">
    <name type="scientific">Nyssa sinensis</name>
    <dbReference type="NCBI Taxonomy" id="561372"/>
    <lineage>
        <taxon>Eukaryota</taxon>
        <taxon>Viridiplantae</taxon>
        <taxon>Streptophyta</taxon>
        <taxon>Embryophyta</taxon>
        <taxon>Tracheophyta</taxon>
        <taxon>Spermatophyta</taxon>
        <taxon>Magnoliopsida</taxon>
        <taxon>eudicotyledons</taxon>
        <taxon>Gunneridae</taxon>
        <taxon>Pentapetalae</taxon>
        <taxon>asterids</taxon>
        <taxon>Cornales</taxon>
        <taxon>Nyssaceae</taxon>
        <taxon>Nyssa</taxon>
    </lineage>
</organism>
<proteinExistence type="predicted"/>
<evidence type="ECO:0000313" key="3">
    <source>
        <dbReference type="Proteomes" id="UP000325577"/>
    </source>
</evidence>
<dbReference type="Proteomes" id="UP000325577">
    <property type="component" value="Linkage Group LG0"/>
</dbReference>
<keyword evidence="1" id="KW-0812">Transmembrane</keyword>
<keyword evidence="3" id="KW-1185">Reference proteome</keyword>
<keyword evidence="1" id="KW-0472">Membrane</keyword>
<reference evidence="2 3" key="1">
    <citation type="submission" date="2019-09" db="EMBL/GenBank/DDBJ databases">
        <title>A chromosome-level genome assembly of the Chinese tupelo Nyssa sinensis.</title>
        <authorList>
            <person name="Yang X."/>
            <person name="Kang M."/>
            <person name="Yang Y."/>
            <person name="Xiong H."/>
            <person name="Wang M."/>
            <person name="Zhang Z."/>
            <person name="Wang Z."/>
            <person name="Wu H."/>
            <person name="Ma T."/>
            <person name="Liu J."/>
            <person name="Xi Z."/>
        </authorList>
    </citation>
    <scope>NUCLEOTIDE SEQUENCE [LARGE SCALE GENOMIC DNA]</scope>
    <source>
        <strain evidence="2">J267</strain>
        <tissue evidence="2">Leaf</tissue>
    </source>
</reference>
<name>A0A5J5C4G9_9ASTE</name>
<gene>
    <name evidence="2" type="ORF">F0562_001899</name>
</gene>
<protein>
    <submittedName>
        <fullName evidence="2">Uncharacterized protein</fullName>
    </submittedName>
</protein>
<dbReference type="EMBL" id="CM018031">
    <property type="protein sequence ID" value="KAA8550215.1"/>
    <property type="molecule type" value="Genomic_DNA"/>
</dbReference>